<feature type="compositionally biased region" description="Polar residues" evidence="1">
    <location>
        <begin position="250"/>
        <end position="260"/>
    </location>
</feature>
<evidence type="ECO:0000256" key="1">
    <source>
        <dbReference type="SAM" id="MobiDB-lite"/>
    </source>
</evidence>
<dbReference type="EMBL" id="JH993183">
    <property type="protein sequence ID" value="EKX32551.1"/>
    <property type="molecule type" value="Genomic_DNA"/>
</dbReference>
<evidence type="ECO:0000313" key="4">
    <source>
        <dbReference type="Proteomes" id="UP000011087"/>
    </source>
</evidence>
<dbReference type="Proteomes" id="UP000011087">
    <property type="component" value="Unassembled WGS sequence"/>
</dbReference>
<keyword evidence="4" id="KW-1185">Reference proteome</keyword>
<dbReference type="Gene3D" id="1.10.472.10">
    <property type="entry name" value="Cyclin-like"/>
    <property type="match status" value="1"/>
</dbReference>
<dbReference type="PANTHER" id="PTHR15615">
    <property type="match status" value="1"/>
</dbReference>
<organism evidence="2">
    <name type="scientific">Guillardia theta (strain CCMP2712)</name>
    <name type="common">Cryptophyte</name>
    <dbReference type="NCBI Taxonomy" id="905079"/>
    <lineage>
        <taxon>Eukaryota</taxon>
        <taxon>Cryptophyceae</taxon>
        <taxon>Pyrenomonadales</taxon>
        <taxon>Geminigeraceae</taxon>
        <taxon>Guillardia</taxon>
    </lineage>
</organism>
<dbReference type="EnsemblProtists" id="EKX32551">
    <property type="protein sequence ID" value="EKX32551"/>
    <property type="gene ID" value="GUITHDRAFT_82190"/>
</dbReference>
<dbReference type="OMA" id="KECFIMS"/>
<dbReference type="PaxDb" id="55529-EKX32551"/>
<dbReference type="PANTHER" id="PTHR15615:SF108">
    <property type="entry name" value="PROTEIN CNPPD1"/>
    <property type="match status" value="1"/>
</dbReference>
<dbReference type="InterPro" id="IPR013922">
    <property type="entry name" value="Cyclin_PHO80-like"/>
</dbReference>
<dbReference type="eggNOG" id="KOG1674">
    <property type="taxonomic scope" value="Eukaryota"/>
</dbReference>
<evidence type="ECO:0000313" key="2">
    <source>
        <dbReference type="EMBL" id="EKX32551.1"/>
    </source>
</evidence>
<reference evidence="4" key="2">
    <citation type="submission" date="2012-11" db="EMBL/GenBank/DDBJ databases">
        <authorList>
            <person name="Kuo A."/>
            <person name="Curtis B.A."/>
            <person name="Tanifuji G."/>
            <person name="Burki F."/>
            <person name="Gruber A."/>
            <person name="Irimia M."/>
            <person name="Maruyama S."/>
            <person name="Arias M.C."/>
            <person name="Ball S.G."/>
            <person name="Gile G.H."/>
            <person name="Hirakawa Y."/>
            <person name="Hopkins J.F."/>
            <person name="Rensing S.A."/>
            <person name="Schmutz J."/>
            <person name="Symeonidi A."/>
            <person name="Elias M."/>
            <person name="Eveleigh R.J."/>
            <person name="Herman E.K."/>
            <person name="Klute M.J."/>
            <person name="Nakayama T."/>
            <person name="Obornik M."/>
            <person name="Reyes-Prieto A."/>
            <person name="Armbrust E.V."/>
            <person name="Aves S.J."/>
            <person name="Beiko R.G."/>
            <person name="Coutinho P."/>
            <person name="Dacks J.B."/>
            <person name="Durnford D.G."/>
            <person name="Fast N.M."/>
            <person name="Green B.R."/>
            <person name="Grisdale C."/>
            <person name="Hempe F."/>
            <person name="Henrissat B."/>
            <person name="Hoppner M.P."/>
            <person name="Ishida K.-I."/>
            <person name="Kim E."/>
            <person name="Koreny L."/>
            <person name="Kroth P.G."/>
            <person name="Liu Y."/>
            <person name="Malik S.-B."/>
            <person name="Maier U.G."/>
            <person name="McRose D."/>
            <person name="Mock T."/>
            <person name="Neilson J.A."/>
            <person name="Onodera N.T."/>
            <person name="Poole A.M."/>
            <person name="Pritham E.J."/>
            <person name="Richards T.A."/>
            <person name="Rocap G."/>
            <person name="Roy S.W."/>
            <person name="Sarai C."/>
            <person name="Schaack S."/>
            <person name="Shirato S."/>
            <person name="Slamovits C.H."/>
            <person name="Spencer D.F."/>
            <person name="Suzuki S."/>
            <person name="Worden A.Z."/>
            <person name="Zauner S."/>
            <person name="Barry K."/>
            <person name="Bell C."/>
            <person name="Bharti A.K."/>
            <person name="Crow J.A."/>
            <person name="Grimwood J."/>
            <person name="Kramer R."/>
            <person name="Lindquist E."/>
            <person name="Lucas S."/>
            <person name="Salamov A."/>
            <person name="McFadden G.I."/>
            <person name="Lane C.E."/>
            <person name="Keeling P.J."/>
            <person name="Gray M.W."/>
            <person name="Grigoriev I.V."/>
            <person name="Archibald J.M."/>
        </authorList>
    </citation>
    <scope>NUCLEOTIDE SEQUENCE</scope>
    <source>
        <strain evidence="4">CCMP2712</strain>
    </source>
</reference>
<evidence type="ECO:0008006" key="5">
    <source>
        <dbReference type="Google" id="ProtNLM"/>
    </source>
</evidence>
<dbReference type="STRING" id="905079.L1I8F4"/>
<dbReference type="AlphaFoldDB" id="L1I8F4"/>
<dbReference type="KEGG" id="gtt:GUITHDRAFT_82190"/>
<protein>
    <recommendedName>
        <fullName evidence="5">Cyclin</fullName>
    </recommendedName>
</protein>
<sequence>MKKDAARQEPLVAVIAHMLEETVVRNEQLQKKSSLPSFTGRRPPLTASAFVNRVAKYSGASPCCFAVGLIYLERMKKRDPGVCLTTTNFQRLFLVAVMTAAKFLDDFYYSNKHWAEVGGMTTVEINKLELEFLFRMGFSLHMQREEYDWYAEELHSRAQQEILTAQVQLATIQPVIQQYTVQPQLVQPQLMHVVQFQAMADHRLHVQQEQHVVVDQAVSVPAKLGLPFKTRPSPRRGPEDAYTGPDSFLSAHTTPSSSTAYIPHLPPTQNVVQGPGAEAQAKSGMSGKQEGDEGKGPNGMDWVYC</sequence>
<dbReference type="InterPro" id="IPR036915">
    <property type="entry name" value="Cyclin-like_sf"/>
</dbReference>
<dbReference type="OrthoDB" id="337735at2759"/>
<dbReference type="RefSeq" id="XP_005819531.1">
    <property type="nucleotide sequence ID" value="XM_005819474.1"/>
</dbReference>
<name>L1I8F4_GUITC</name>
<dbReference type="GO" id="GO:0019901">
    <property type="term" value="F:protein kinase binding"/>
    <property type="evidence" value="ECO:0007669"/>
    <property type="project" value="InterPro"/>
</dbReference>
<proteinExistence type="predicted"/>
<dbReference type="Pfam" id="PF08613">
    <property type="entry name" value="Cyclin"/>
    <property type="match status" value="1"/>
</dbReference>
<dbReference type="SUPFAM" id="SSF47954">
    <property type="entry name" value="Cyclin-like"/>
    <property type="match status" value="1"/>
</dbReference>
<reference evidence="3" key="3">
    <citation type="submission" date="2016-03" db="UniProtKB">
        <authorList>
            <consortium name="EnsemblProtists"/>
        </authorList>
    </citation>
    <scope>IDENTIFICATION</scope>
</reference>
<dbReference type="GeneID" id="17289289"/>
<reference evidence="2 4" key="1">
    <citation type="journal article" date="2012" name="Nature">
        <title>Algal genomes reveal evolutionary mosaicism and the fate of nucleomorphs.</title>
        <authorList>
            <consortium name="DOE Joint Genome Institute"/>
            <person name="Curtis B.A."/>
            <person name="Tanifuji G."/>
            <person name="Burki F."/>
            <person name="Gruber A."/>
            <person name="Irimia M."/>
            <person name="Maruyama S."/>
            <person name="Arias M.C."/>
            <person name="Ball S.G."/>
            <person name="Gile G.H."/>
            <person name="Hirakawa Y."/>
            <person name="Hopkins J.F."/>
            <person name="Kuo A."/>
            <person name="Rensing S.A."/>
            <person name="Schmutz J."/>
            <person name="Symeonidi A."/>
            <person name="Elias M."/>
            <person name="Eveleigh R.J."/>
            <person name="Herman E.K."/>
            <person name="Klute M.J."/>
            <person name="Nakayama T."/>
            <person name="Obornik M."/>
            <person name="Reyes-Prieto A."/>
            <person name="Armbrust E.V."/>
            <person name="Aves S.J."/>
            <person name="Beiko R.G."/>
            <person name="Coutinho P."/>
            <person name="Dacks J.B."/>
            <person name="Durnford D.G."/>
            <person name="Fast N.M."/>
            <person name="Green B.R."/>
            <person name="Grisdale C.J."/>
            <person name="Hempel F."/>
            <person name="Henrissat B."/>
            <person name="Hoppner M.P."/>
            <person name="Ishida K."/>
            <person name="Kim E."/>
            <person name="Koreny L."/>
            <person name="Kroth P.G."/>
            <person name="Liu Y."/>
            <person name="Malik S.B."/>
            <person name="Maier U.G."/>
            <person name="McRose D."/>
            <person name="Mock T."/>
            <person name="Neilson J.A."/>
            <person name="Onodera N.T."/>
            <person name="Poole A.M."/>
            <person name="Pritham E.J."/>
            <person name="Richards T.A."/>
            <person name="Rocap G."/>
            <person name="Roy S.W."/>
            <person name="Sarai C."/>
            <person name="Schaack S."/>
            <person name="Shirato S."/>
            <person name="Slamovits C.H."/>
            <person name="Spencer D.F."/>
            <person name="Suzuki S."/>
            <person name="Worden A.Z."/>
            <person name="Zauner S."/>
            <person name="Barry K."/>
            <person name="Bell C."/>
            <person name="Bharti A.K."/>
            <person name="Crow J.A."/>
            <person name="Grimwood J."/>
            <person name="Kramer R."/>
            <person name="Lindquist E."/>
            <person name="Lucas S."/>
            <person name="Salamov A."/>
            <person name="McFadden G.I."/>
            <person name="Lane C.E."/>
            <person name="Keeling P.J."/>
            <person name="Gray M.W."/>
            <person name="Grigoriev I.V."/>
            <person name="Archibald J.M."/>
        </authorList>
    </citation>
    <scope>NUCLEOTIDE SEQUENCE</scope>
    <source>
        <strain evidence="2 4">CCMP2712</strain>
    </source>
</reference>
<accession>L1I8F4</accession>
<gene>
    <name evidence="2" type="ORF">GUITHDRAFT_82190</name>
</gene>
<evidence type="ECO:0000313" key="3">
    <source>
        <dbReference type="EnsemblProtists" id="EKX32551"/>
    </source>
</evidence>
<feature type="region of interest" description="Disordered" evidence="1">
    <location>
        <begin position="225"/>
        <end position="305"/>
    </location>
</feature>
<dbReference type="HOGENOM" id="CLU_913505_0_0_1"/>